<dbReference type="Gene3D" id="1.10.510.10">
    <property type="entry name" value="Transferase(Phosphotransferase) domain 1"/>
    <property type="match status" value="1"/>
</dbReference>
<dbReference type="Pfam" id="PF00069">
    <property type="entry name" value="Pkinase"/>
    <property type="match status" value="1"/>
</dbReference>
<dbReference type="GO" id="GO:0007283">
    <property type="term" value="P:spermatogenesis"/>
    <property type="evidence" value="ECO:0007669"/>
    <property type="project" value="UniProtKB-KW"/>
</dbReference>
<evidence type="ECO:0000256" key="5">
    <source>
        <dbReference type="ARBA" id="ARBA00022679"/>
    </source>
</evidence>
<evidence type="ECO:0000256" key="14">
    <source>
        <dbReference type="PROSITE-ProRule" id="PRU10141"/>
    </source>
</evidence>
<evidence type="ECO:0000256" key="6">
    <source>
        <dbReference type="ARBA" id="ARBA00022723"/>
    </source>
</evidence>
<dbReference type="PROSITE" id="PS50011">
    <property type="entry name" value="PROTEIN_KINASE_DOM"/>
    <property type="match status" value="1"/>
</dbReference>
<dbReference type="FunFam" id="3.30.200.20:FF:000042">
    <property type="entry name" value="Aurora kinase A"/>
    <property type="match status" value="1"/>
</dbReference>
<keyword evidence="7 14" id="KW-0547">Nucleotide-binding</keyword>
<evidence type="ECO:0000259" key="17">
    <source>
        <dbReference type="PROSITE" id="PS50011"/>
    </source>
</evidence>
<gene>
    <name evidence="18" type="primary">Tssk1</name>
</gene>
<accession>A0A159X5U5</accession>
<comment type="cofactor">
    <cofactor evidence="1">
        <name>Mg(2+)</name>
        <dbReference type="ChEBI" id="CHEBI:18420"/>
    </cofactor>
</comment>
<dbReference type="GO" id="GO:0035556">
    <property type="term" value="P:intracellular signal transduction"/>
    <property type="evidence" value="ECO:0007669"/>
    <property type="project" value="TreeGrafter"/>
</dbReference>
<dbReference type="InterPro" id="IPR017441">
    <property type="entry name" value="Protein_kinase_ATP_BS"/>
</dbReference>
<keyword evidence="3 15" id="KW-0723">Serine/threonine-protein kinase</keyword>
<keyword evidence="5" id="KW-0808">Transferase</keyword>
<evidence type="ECO:0000256" key="8">
    <source>
        <dbReference type="ARBA" id="ARBA00022777"/>
    </source>
</evidence>
<keyword evidence="9" id="KW-0221">Differentiation</keyword>
<dbReference type="SMART" id="SM00220">
    <property type="entry name" value="S_TKc"/>
    <property type="match status" value="1"/>
</dbReference>
<keyword evidence="10 14" id="KW-0067">ATP-binding</keyword>
<dbReference type="GO" id="GO:0000226">
    <property type="term" value="P:microtubule cytoskeleton organization"/>
    <property type="evidence" value="ECO:0007669"/>
    <property type="project" value="TreeGrafter"/>
</dbReference>
<dbReference type="GO" id="GO:0030154">
    <property type="term" value="P:cell differentiation"/>
    <property type="evidence" value="ECO:0007669"/>
    <property type="project" value="UniProtKB-KW"/>
</dbReference>
<evidence type="ECO:0000256" key="3">
    <source>
        <dbReference type="ARBA" id="ARBA00022527"/>
    </source>
</evidence>
<name>A0A159X5U5_ATRPE</name>
<feature type="compositionally biased region" description="Basic and acidic residues" evidence="16">
    <location>
        <begin position="9"/>
        <end position="21"/>
    </location>
</feature>
<keyword evidence="12" id="KW-0832">Ubl conjugation</keyword>
<dbReference type="AlphaFoldDB" id="A0A159X5U5"/>
<keyword evidence="13" id="KW-0744">Spermatogenesis</keyword>
<organism evidence="18">
    <name type="scientific">Atrina pectinata</name>
    <name type="common">Comb pen shell</name>
    <name type="synonym">Pinna pectinata</name>
    <dbReference type="NCBI Taxonomy" id="49198"/>
    <lineage>
        <taxon>Eukaryota</taxon>
        <taxon>Metazoa</taxon>
        <taxon>Spiralia</taxon>
        <taxon>Lophotrochozoa</taxon>
        <taxon>Mollusca</taxon>
        <taxon>Bivalvia</taxon>
        <taxon>Autobranchia</taxon>
        <taxon>Pteriomorphia</taxon>
        <taxon>Pterioida</taxon>
        <taxon>Pinnoidea</taxon>
        <taxon>Pinnidae</taxon>
        <taxon>Atrina</taxon>
    </lineage>
</organism>
<dbReference type="InterPro" id="IPR011009">
    <property type="entry name" value="Kinase-like_dom_sf"/>
</dbReference>
<evidence type="ECO:0000256" key="9">
    <source>
        <dbReference type="ARBA" id="ARBA00022782"/>
    </source>
</evidence>
<keyword evidence="11" id="KW-0460">Magnesium</keyword>
<evidence type="ECO:0000256" key="2">
    <source>
        <dbReference type="ARBA" id="ARBA00022473"/>
    </source>
</evidence>
<keyword evidence="8 18" id="KW-0418">Kinase</keyword>
<evidence type="ECO:0000256" key="7">
    <source>
        <dbReference type="ARBA" id="ARBA00022741"/>
    </source>
</evidence>
<evidence type="ECO:0000313" key="18">
    <source>
        <dbReference type="EMBL" id="AMY26492.1"/>
    </source>
</evidence>
<dbReference type="PANTHER" id="PTHR24346:SF102">
    <property type="entry name" value="TESTIS-SPECIFIC SERINE_THREONINE-PROTEIN KINASE 1"/>
    <property type="match status" value="1"/>
</dbReference>
<feature type="region of interest" description="Disordered" evidence="16">
    <location>
        <begin position="1"/>
        <end position="21"/>
    </location>
</feature>
<evidence type="ECO:0000256" key="10">
    <source>
        <dbReference type="ARBA" id="ARBA00022840"/>
    </source>
</evidence>
<dbReference type="EMBL" id="KT736043">
    <property type="protein sequence ID" value="AMY26492.1"/>
    <property type="molecule type" value="mRNA"/>
</dbReference>
<evidence type="ECO:0000256" key="1">
    <source>
        <dbReference type="ARBA" id="ARBA00001946"/>
    </source>
</evidence>
<comment type="similarity">
    <text evidence="15">Belongs to the protein kinase superfamily.</text>
</comment>
<feature type="binding site" evidence="14">
    <location>
        <position position="94"/>
    </location>
    <ligand>
        <name>ATP</name>
        <dbReference type="ChEBI" id="CHEBI:30616"/>
    </ligand>
</feature>
<dbReference type="InterPro" id="IPR000719">
    <property type="entry name" value="Prot_kinase_dom"/>
</dbReference>
<evidence type="ECO:0000256" key="12">
    <source>
        <dbReference type="ARBA" id="ARBA00022843"/>
    </source>
</evidence>
<sequence>MLPSKRPKLAMEEDSSSKTKDLKRELEALRGEVEAIEVKRSLSDRSESVKYRPTYRAVLANKRYLVKQTLGSGSYSKVKFAYCFELDRDHVAVKIIDRHKAPKDFQQRFLPREIEIWPRLRHPHIVRLLEIFEDSRRVYMILEFGENGDVLRYIQRTGAIKESVARNWTRQVCDAVRYLHEQNIFHRDLKLENLLLDSNHNIKICDFGFVKEDSTRELSKTYCGSKSYAAPEILKGEPYDPRKADIWAIGVILYIFVTGKMPFDESKGNHGVLEEHRKLNFPWHKLKRNVSEECKSLILWLFKYDYNERPDIYEVLGSPFFKMDVKVENPEAAGIEGSVPLTEKLNKDSVKGNGRHEHVQRK</sequence>
<dbReference type="PANTHER" id="PTHR24346">
    <property type="entry name" value="MAP/MICROTUBULE AFFINITY-REGULATING KINASE"/>
    <property type="match status" value="1"/>
</dbReference>
<protein>
    <submittedName>
        <fullName evidence="18">Testis-specific serine/threonine kinase</fullName>
    </submittedName>
</protein>
<evidence type="ECO:0000256" key="13">
    <source>
        <dbReference type="ARBA" id="ARBA00022871"/>
    </source>
</evidence>
<feature type="domain" description="Protein kinase" evidence="17">
    <location>
        <begin position="64"/>
        <end position="321"/>
    </location>
</feature>
<dbReference type="GO" id="GO:0000287">
    <property type="term" value="F:magnesium ion binding"/>
    <property type="evidence" value="ECO:0007669"/>
    <property type="project" value="UniProtKB-ARBA"/>
</dbReference>
<dbReference type="GO" id="GO:0050321">
    <property type="term" value="F:tau-protein kinase activity"/>
    <property type="evidence" value="ECO:0007669"/>
    <property type="project" value="TreeGrafter"/>
</dbReference>
<keyword evidence="6" id="KW-0479">Metal-binding</keyword>
<keyword evidence="2" id="KW-0217">Developmental protein</keyword>
<dbReference type="PROSITE" id="PS00107">
    <property type="entry name" value="PROTEIN_KINASE_ATP"/>
    <property type="match status" value="1"/>
</dbReference>
<dbReference type="FunFam" id="1.10.510.10:FF:001415">
    <property type="entry name" value="Predicted protein"/>
    <property type="match status" value="1"/>
</dbReference>
<dbReference type="GO" id="GO:0005524">
    <property type="term" value="F:ATP binding"/>
    <property type="evidence" value="ECO:0007669"/>
    <property type="project" value="UniProtKB-UniRule"/>
</dbReference>
<evidence type="ECO:0000256" key="15">
    <source>
        <dbReference type="RuleBase" id="RU000304"/>
    </source>
</evidence>
<evidence type="ECO:0000256" key="11">
    <source>
        <dbReference type="ARBA" id="ARBA00022842"/>
    </source>
</evidence>
<dbReference type="SUPFAM" id="SSF56112">
    <property type="entry name" value="Protein kinase-like (PK-like)"/>
    <property type="match status" value="1"/>
</dbReference>
<dbReference type="GO" id="GO:0005737">
    <property type="term" value="C:cytoplasm"/>
    <property type="evidence" value="ECO:0007669"/>
    <property type="project" value="TreeGrafter"/>
</dbReference>
<evidence type="ECO:0000256" key="4">
    <source>
        <dbReference type="ARBA" id="ARBA00022553"/>
    </source>
</evidence>
<proteinExistence type="evidence at transcript level"/>
<dbReference type="PROSITE" id="PS00108">
    <property type="entry name" value="PROTEIN_KINASE_ST"/>
    <property type="match status" value="1"/>
</dbReference>
<reference evidence="18" key="1">
    <citation type="submission" date="2015-09" db="EMBL/GenBank/DDBJ databases">
        <authorList>
            <person name="Jackson K.R."/>
            <person name="Lunt B.L."/>
            <person name="Fisher J.N.B."/>
            <person name="Gardner A.V."/>
            <person name="Bailey M.E."/>
            <person name="Deus L.M."/>
            <person name="Earl A.S."/>
            <person name="Gibby P.D."/>
            <person name="Hartmann K.A."/>
            <person name="Liu J.E."/>
            <person name="Manci A.M."/>
            <person name="Nielsen D.A."/>
            <person name="Solomon M.B."/>
            <person name="Breakwell D.P."/>
            <person name="Burnett S.H."/>
            <person name="Grose J.H."/>
        </authorList>
    </citation>
    <scope>NUCLEOTIDE SEQUENCE</scope>
</reference>
<reference evidence="18" key="2">
    <citation type="journal article" date="2016" name="Invertebr. Reprod. Dev.">
        <title>Characterization, expression and functional analysis of testis-specific serine/threonine kinase 1 (Tssk1) in the pen shell Atrina Pectinata.</title>
        <authorList>
            <person name="Li H.-H."/>
            <person name="Kong L.-F."/>
            <person name="Yu R."/>
            <person name="Yu H."/>
            <person name="Li Q."/>
        </authorList>
    </citation>
    <scope>NUCLEOTIDE SEQUENCE</scope>
</reference>
<keyword evidence="4" id="KW-0597">Phosphoprotein</keyword>
<dbReference type="InterPro" id="IPR008271">
    <property type="entry name" value="Ser/Thr_kinase_AS"/>
</dbReference>
<evidence type="ECO:0000256" key="16">
    <source>
        <dbReference type="SAM" id="MobiDB-lite"/>
    </source>
</evidence>
<dbReference type="BRENDA" id="2.7.11.1">
    <property type="organism ID" value="14765"/>
</dbReference>